<dbReference type="Pfam" id="PF00856">
    <property type="entry name" value="SET"/>
    <property type="match status" value="1"/>
</dbReference>
<comment type="caution">
    <text evidence="2">The sequence shown here is derived from an EMBL/GenBank/DDBJ whole genome shotgun (WGS) entry which is preliminary data.</text>
</comment>
<feature type="domain" description="SET" evidence="1">
    <location>
        <begin position="63"/>
        <end position="196"/>
    </location>
</feature>
<reference evidence="2" key="1">
    <citation type="journal article" date="2020" name="Stud. Mycol.">
        <title>101 Dothideomycetes genomes: a test case for predicting lifestyles and emergence of pathogens.</title>
        <authorList>
            <person name="Haridas S."/>
            <person name="Albert R."/>
            <person name="Binder M."/>
            <person name="Bloem J."/>
            <person name="Labutti K."/>
            <person name="Salamov A."/>
            <person name="Andreopoulos B."/>
            <person name="Baker S."/>
            <person name="Barry K."/>
            <person name="Bills G."/>
            <person name="Bluhm B."/>
            <person name="Cannon C."/>
            <person name="Castanera R."/>
            <person name="Culley D."/>
            <person name="Daum C."/>
            <person name="Ezra D."/>
            <person name="Gonzalez J."/>
            <person name="Henrissat B."/>
            <person name="Kuo A."/>
            <person name="Liang C."/>
            <person name="Lipzen A."/>
            <person name="Lutzoni F."/>
            <person name="Magnuson J."/>
            <person name="Mondo S."/>
            <person name="Nolan M."/>
            <person name="Ohm R."/>
            <person name="Pangilinan J."/>
            <person name="Park H.-J."/>
            <person name="Ramirez L."/>
            <person name="Alfaro M."/>
            <person name="Sun H."/>
            <person name="Tritt A."/>
            <person name="Yoshinaga Y."/>
            <person name="Zwiers L.-H."/>
            <person name="Turgeon B."/>
            <person name="Goodwin S."/>
            <person name="Spatafora J."/>
            <person name="Crous P."/>
            <person name="Grigoriev I."/>
        </authorList>
    </citation>
    <scope>NUCLEOTIDE SEQUENCE</scope>
    <source>
        <strain evidence="2">CBS 101060</strain>
    </source>
</reference>
<evidence type="ECO:0000313" key="3">
    <source>
        <dbReference type="Proteomes" id="UP000799429"/>
    </source>
</evidence>
<dbReference type="InterPro" id="IPR046341">
    <property type="entry name" value="SET_dom_sf"/>
</dbReference>
<name>A0A9P4S1X4_9PEZI</name>
<dbReference type="SUPFAM" id="SSF82199">
    <property type="entry name" value="SET domain"/>
    <property type="match status" value="1"/>
</dbReference>
<sequence>MASKSNYKKQSPSAQAPKCWPEDITYLTTPRYFQSISPAALRIQKSEVVDLTTILPVSTGPSSNVRIKEINNPKHPAHGQSGLFAARHLAPDAFILQYLGFVHTNEDADPKSNYDLNLDRELGIGVDATHFGNEARFINDYRGISDRPNAEFREVWVEMSKGELEKRMGVFVLSAGKSGKRSKGITKNEEILVSYGKGFWRVLQNEALQD</sequence>
<dbReference type="Proteomes" id="UP000799429">
    <property type="component" value="Unassembled WGS sequence"/>
</dbReference>
<accession>A0A9P4S1X4</accession>
<evidence type="ECO:0000259" key="1">
    <source>
        <dbReference type="PROSITE" id="PS50280"/>
    </source>
</evidence>
<dbReference type="EMBL" id="MU006114">
    <property type="protein sequence ID" value="KAF2834788.1"/>
    <property type="molecule type" value="Genomic_DNA"/>
</dbReference>
<protein>
    <recommendedName>
        <fullName evidence="1">SET domain-containing protein</fullName>
    </recommendedName>
</protein>
<organism evidence="2 3">
    <name type="scientific">Patellaria atrata CBS 101060</name>
    <dbReference type="NCBI Taxonomy" id="1346257"/>
    <lineage>
        <taxon>Eukaryota</taxon>
        <taxon>Fungi</taxon>
        <taxon>Dikarya</taxon>
        <taxon>Ascomycota</taxon>
        <taxon>Pezizomycotina</taxon>
        <taxon>Dothideomycetes</taxon>
        <taxon>Dothideomycetes incertae sedis</taxon>
        <taxon>Patellariales</taxon>
        <taxon>Patellariaceae</taxon>
        <taxon>Patellaria</taxon>
    </lineage>
</organism>
<evidence type="ECO:0000313" key="2">
    <source>
        <dbReference type="EMBL" id="KAF2834788.1"/>
    </source>
</evidence>
<dbReference type="AlphaFoldDB" id="A0A9P4S1X4"/>
<dbReference type="InterPro" id="IPR001214">
    <property type="entry name" value="SET_dom"/>
</dbReference>
<dbReference type="PROSITE" id="PS50280">
    <property type="entry name" value="SET"/>
    <property type="match status" value="1"/>
</dbReference>
<dbReference type="OrthoDB" id="5792673at2759"/>
<dbReference type="Gene3D" id="2.170.270.10">
    <property type="entry name" value="SET domain"/>
    <property type="match status" value="1"/>
</dbReference>
<gene>
    <name evidence="2" type="ORF">M501DRAFT_999795</name>
</gene>
<proteinExistence type="predicted"/>
<keyword evidence="3" id="KW-1185">Reference proteome</keyword>